<evidence type="ECO:0000256" key="1">
    <source>
        <dbReference type="ARBA" id="ARBA00022450"/>
    </source>
</evidence>
<feature type="domain" description="Carrier" evidence="5">
    <location>
        <begin position="475"/>
        <end position="551"/>
    </location>
</feature>
<dbReference type="SMART" id="SM00823">
    <property type="entry name" value="PKS_PP"/>
    <property type="match status" value="2"/>
</dbReference>
<gene>
    <name evidence="6" type="ORF">SAMN05216207_10306</name>
</gene>
<dbReference type="InterPro" id="IPR009081">
    <property type="entry name" value="PP-bd_ACP"/>
</dbReference>
<feature type="transmembrane region" description="Helical" evidence="4">
    <location>
        <begin position="901"/>
        <end position="920"/>
    </location>
</feature>
<feature type="transmembrane region" description="Helical" evidence="4">
    <location>
        <begin position="706"/>
        <end position="726"/>
    </location>
</feature>
<dbReference type="InterPro" id="IPR020806">
    <property type="entry name" value="PKS_PP-bd"/>
</dbReference>
<evidence type="ECO:0000313" key="6">
    <source>
        <dbReference type="EMBL" id="SFO08712.1"/>
    </source>
</evidence>
<keyword evidence="4" id="KW-0812">Transmembrane</keyword>
<accession>A0A1I5EB20</accession>
<keyword evidence="7" id="KW-1185">Reference proteome</keyword>
<dbReference type="InterPro" id="IPR011004">
    <property type="entry name" value="Trimer_LpxA-like_sf"/>
</dbReference>
<proteinExistence type="predicted"/>
<keyword evidence="2" id="KW-0597">Phosphoprotein</keyword>
<keyword evidence="4" id="KW-1133">Transmembrane helix</keyword>
<feature type="region of interest" description="Disordered" evidence="3">
    <location>
        <begin position="1356"/>
        <end position="1375"/>
    </location>
</feature>
<evidence type="ECO:0000256" key="4">
    <source>
        <dbReference type="SAM" id="Phobius"/>
    </source>
</evidence>
<dbReference type="SUPFAM" id="SSF56801">
    <property type="entry name" value="Acetyl-CoA synthetase-like"/>
    <property type="match status" value="1"/>
</dbReference>
<evidence type="ECO:0000313" key="7">
    <source>
        <dbReference type="Proteomes" id="UP000199614"/>
    </source>
</evidence>
<dbReference type="Proteomes" id="UP000199614">
    <property type="component" value="Unassembled WGS sequence"/>
</dbReference>
<dbReference type="GO" id="GO:0043041">
    <property type="term" value="P:amino acid activation for nonribosomal peptide biosynthetic process"/>
    <property type="evidence" value="ECO:0007669"/>
    <property type="project" value="TreeGrafter"/>
</dbReference>
<dbReference type="PANTHER" id="PTHR45527">
    <property type="entry name" value="NONRIBOSOMAL PEPTIDE SYNTHETASE"/>
    <property type="match status" value="1"/>
</dbReference>
<protein>
    <recommendedName>
        <fullName evidence="5">Carrier domain-containing protein</fullName>
    </recommendedName>
</protein>
<dbReference type="InterPro" id="IPR012728">
    <property type="entry name" value="Pls/PosA_C"/>
</dbReference>
<dbReference type="InterPro" id="IPR036736">
    <property type="entry name" value="ACP-like_sf"/>
</dbReference>
<dbReference type="InterPro" id="IPR000873">
    <property type="entry name" value="AMP-dep_synth/lig_dom"/>
</dbReference>
<dbReference type="Pfam" id="PF00550">
    <property type="entry name" value="PP-binding"/>
    <property type="match status" value="2"/>
</dbReference>
<dbReference type="EMBL" id="FOUY01000030">
    <property type="protein sequence ID" value="SFO08712.1"/>
    <property type="molecule type" value="Genomic_DNA"/>
</dbReference>
<dbReference type="Gene3D" id="1.10.1200.10">
    <property type="entry name" value="ACP-like"/>
    <property type="match status" value="2"/>
</dbReference>
<dbReference type="Gene3D" id="2.160.10.10">
    <property type="entry name" value="Hexapeptide repeat proteins"/>
    <property type="match status" value="2"/>
</dbReference>
<evidence type="ECO:0000256" key="3">
    <source>
        <dbReference type="SAM" id="MobiDB-lite"/>
    </source>
</evidence>
<sequence length="1375" mass="146828">MWPQPSTTTGAARAGDDDVAAGPGPEPPASGRVLIDHRVSQGRRARAAERLESLFEAQCDRLVRFGGADHPAVDSADGVLSYPELDAAANRLARVLRLHHAGSGHRVALLLDRPADLCTAMLAVAKIGATYVPLDVRLAPEQVRAVVDDAGATLVLTTSSIAGDFPGLDSRAGTAVLALDLAARTVAEQSPRRLPAVEHGAPGAVAYIVYLVDDDGRPCGVAIDHGAVCNVARVTVEMYGIGPRDRVYQGQSPASDLLVEQTWVPWVAGATVVAPPDAAALDDAALGGFLRERGVTVLRSDPATLAVLDERHLPVRLVLSAASCPADVIERWHRPGRRLIGTYGAPEATVITTWTELDPGRPSSLGVPLPTAGIVVLDLGDPSTVLPRGETGEIGIVGAGLARGYLGRDDLEQEAFVPAPPGLPANPSNRIFRTGDLGRITPDGSVEYRGRIQDGATSAAPTTVIPVPDDGAGRQAQDVLEERFTEVLAEVLGLDGVPAQANVFELGADSLTMAKFCARVRTDPVLPTLSIPQIYRHPTLAGLAAAVAPAPDRSAPTTTGLLERLRTVLAAVVEQEVADEAHFFDDLGADSLTMAKFCARLRTDPALPTPAIQDLYAHPTLALLASALAPTGPPTTGGPPEEPAVVVERRGPPVRRVGTAGYVLCGLLQVGFVLGWTYLMALPLFWGYEWMVVSATLLELYDRAVIVGAGVFVFLCLFPIVVKWLLIGRWTPRSIRVWSIGYVRFWIVRTIVGLSPLVLFRGSPLYLFHLRALGARIGRDSVVFTRSVPVCTDLLSIGERSVVRKDAMLTGYRARDGLIDIGPVTLGDDVFVGEATILDLDTRIGDGGQLGHSSALLSGQAVPAGERWHGSPARPAAADYCTVPPARCGRARKILYSMWQLALLLGIGAPLSFGGLTLLLREVPQLRALLFPGPLAFVHWYFYAEIAGLALVLIAGFLLLAFVLIATVPRLLARAVRPGRVHPLYGVHYFLHGTVAAMTNNAAFIRLFGDSSAIPHYLRAVGYDLTPLVQTGNNFGLGVKHENPYLAAVGSGTVVADELSIVNAEFSHTSFRVTPARIGERNFLGNRITYPSQGRTGDNCLLGTKVMVPVDGPVRADTGLLGSPSFEIPRTVARDTRLAFGSDALHRALRGKNRHNLLTMLLHLGVRWLYLSGVMMLIPAMAVFEVTLGALEIAIVQVLIIVFTVLWFALVDKAVRPLQLRVPSGCSIYEPEFWGHERFWKVPAPAHMALFNGTPLKGPVYRLNGVRVGARLYDGGCVIVERSFVSLGDDCMLNERSIIQSHSQEDSVFKSDDIVIGSRVSVGTGAFVFYGITVGDDAAIEADSFVMKGEEVPEGATWGGNPARDLPVRSVPAPA</sequence>
<keyword evidence="4" id="KW-0472">Membrane</keyword>
<dbReference type="GO" id="GO:0005737">
    <property type="term" value="C:cytoplasm"/>
    <property type="evidence" value="ECO:0007669"/>
    <property type="project" value="TreeGrafter"/>
</dbReference>
<evidence type="ECO:0000256" key="2">
    <source>
        <dbReference type="ARBA" id="ARBA00022553"/>
    </source>
</evidence>
<keyword evidence="1" id="KW-0596">Phosphopantetheine</keyword>
<dbReference type="STRING" id="260086.SAMN05216207_10306"/>
<dbReference type="Gene3D" id="3.40.50.12780">
    <property type="entry name" value="N-terminal domain of ligase-like"/>
    <property type="match status" value="1"/>
</dbReference>
<organism evidence="6 7">
    <name type="scientific">Pseudonocardia ammonioxydans</name>
    <dbReference type="NCBI Taxonomy" id="260086"/>
    <lineage>
        <taxon>Bacteria</taxon>
        <taxon>Bacillati</taxon>
        <taxon>Actinomycetota</taxon>
        <taxon>Actinomycetes</taxon>
        <taxon>Pseudonocardiales</taxon>
        <taxon>Pseudonocardiaceae</taxon>
        <taxon>Pseudonocardia</taxon>
    </lineage>
</organism>
<reference evidence="6 7" key="1">
    <citation type="submission" date="2016-10" db="EMBL/GenBank/DDBJ databases">
        <authorList>
            <person name="de Groot N.N."/>
        </authorList>
    </citation>
    <scope>NUCLEOTIDE SEQUENCE [LARGE SCALE GENOMIC DNA]</scope>
    <source>
        <strain evidence="6 7">CGMCC 4.1877</strain>
    </source>
</reference>
<feature type="region of interest" description="Disordered" evidence="3">
    <location>
        <begin position="1"/>
        <end position="32"/>
    </location>
</feature>
<evidence type="ECO:0000259" key="5">
    <source>
        <dbReference type="PROSITE" id="PS50075"/>
    </source>
</evidence>
<dbReference type="NCBIfam" id="TIGR02353">
    <property type="entry name" value="NRPS_term_dom"/>
    <property type="match status" value="1"/>
</dbReference>
<feature type="transmembrane region" description="Helical" evidence="4">
    <location>
        <begin position="1190"/>
        <end position="1211"/>
    </location>
</feature>
<dbReference type="SUPFAM" id="SSF47336">
    <property type="entry name" value="ACP-like"/>
    <property type="match status" value="2"/>
</dbReference>
<name>A0A1I5EB20_PSUAM</name>
<feature type="transmembrane region" description="Helical" evidence="4">
    <location>
        <begin position="1157"/>
        <end position="1184"/>
    </location>
</feature>
<dbReference type="GO" id="GO:0044550">
    <property type="term" value="P:secondary metabolite biosynthetic process"/>
    <property type="evidence" value="ECO:0007669"/>
    <property type="project" value="TreeGrafter"/>
</dbReference>
<dbReference type="Pfam" id="PF00501">
    <property type="entry name" value="AMP-binding"/>
    <property type="match status" value="1"/>
</dbReference>
<dbReference type="GO" id="GO:0031177">
    <property type="term" value="F:phosphopantetheine binding"/>
    <property type="evidence" value="ECO:0007669"/>
    <property type="project" value="InterPro"/>
</dbReference>
<dbReference type="PROSITE" id="PS50075">
    <property type="entry name" value="CARRIER"/>
    <property type="match status" value="2"/>
</dbReference>
<dbReference type="InterPro" id="IPR042099">
    <property type="entry name" value="ANL_N_sf"/>
</dbReference>
<dbReference type="SUPFAM" id="SSF51161">
    <property type="entry name" value="Trimeric LpxA-like enzymes"/>
    <property type="match status" value="2"/>
</dbReference>
<feature type="domain" description="Carrier" evidence="5">
    <location>
        <begin position="556"/>
        <end position="632"/>
    </location>
</feature>
<feature type="transmembrane region" description="Helical" evidence="4">
    <location>
        <begin position="940"/>
        <end position="968"/>
    </location>
</feature>
<dbReference type="PANTHER" id="PTHR45527:SF1">
    <property type="entry name" value="FATTY ACID SYNTHASE"/>
    <property type="match status" value="1"/>
</dbReference>